<sequence length="872" mass="94756">MLKQPLRGIPPLALRAPEIPGRTEPQLPSGEWGINRAAAKDNFPGKGLKVFIPPWSNMSKGDEVELHYDGGRVDYHAIALDIEIGERVTLWLEPGRITNGSHTLGYSVTRLFQTPEPYTPAERIYIKLDLPGGQDLDPDPGEHSELYQYIDPALVADGIDKDSSAAGVDVIIEAKPGNESRRPYPNIAPGDVVIVSWGGVLLPSAPVTQAQIDDPDANPIVVHVPEAAILQAGDSGPEGLAVTFIIHDLVNNEAEDWCTATRLVVDTGNSRLEAPIAQQAEGNNLHLDTLNGAALQLMVWASTAAYMQGDIIIMHIKGTTLDGEAIDVTVRESIEKNPPMVVEVFLPNSAGRALAKTQALFFFELERDDTIIQRSKGRFINIVGDPVPLLAPICEDAQNGALDPDLPIVRIRILHDERIKEGMGIELRWFGTRADLTTYEPVLDWYLPSAAEANDPAGFVITVEGKHAKTLDGGTLDLSYNLLEDNNGQIIERGSQHAALLNVGEAKLELVPPIVLGEKDGVLEPRDLLNGISKVTCPTPVANPTLPNDAVTWQLRDTDGALLFEDSKTLNALTAGKDVNFPLDMAFVQQYFEAHRDEQLAVSYSILRYETGKTSYSNPLVFHVGEALALIPPRILQADPDGNTLQPINAVDALTSVIDAQGLQPDYLLSVKWVAPAGTPAGGSHTTPASPISDTTLNVELPVSVLAFCLGKIVTLTYLITHGEKTTESLPLMLSIGVLPVSSLNSPIITDAVDGVLDVAGLGSSVPIRARDWPLMAVYQKVWMTLRGKNADGKDHNLEVWAGGEYYVNTIWFAQKYWISDVPKSYFTELLNDSQLSVNFKAALDQRDVEADAVVFPDQRYTIKAVEEVTPI</sequence>
<dbReference type="Proteomes" id="UP001222282">
    <property type="component" value="Chromosome"/>
</dbReference>
<evidence type="ECO:0000313" key="2">
    <source>
        <dbReference type="EMBL" id="WDR34682.1"/>
    </source>
</evidence>
<feature type="region of interest" description="Disordered" evidence="1">
    <location>
        <begin position="1"/>
        <end position="31"/>
    </location>
</feature>
<reference evidence="2 3" key="1">
    <citation type="submission" date="2022-07" db="EMBL/GenBank/DDBJ databases">
        <authorList>
            <person name="Abrouk D."/>
            <person name="Moenne-Loccoz Y."/>
            <person name="Todorovic I."/>
            <person name="Raicevic V."/>
            <person name="Jovicic-Petrovic J."/>
        </authorList>
    </citation>
    <scope>NUCLEOTIDE SEQUENCE [LARGE SCALE GENOMIC DNA]</scope>
    <source>
        <strain evidence="3">IT-P374</strain>
    </source>
</reference>
<organism evidence="2 3">
    <name type="scientific">Pseudomonas serboccidentalis</name>
    <dbReference type="NCBI Taxonomy" id="2964670"/>
    <lineage>
        <taxon>Bacteria</taxon>
        <taxon>Pseudomonadati</taxon>
        <taxon>Pseudomonadota</taxon>
        <taxon>Gammaproteobacteria</taxon>
        <taxon>Pseudomonadales</taxon>
        <taxon>Pseudomonadaceae</taxon>
        <taxon>Pseudomonas</taxon>
    </lineage>
</organism>
<evidence type="ECO:0000313" key="3">
    <source>
        <dbReference type="Proteomes" id="UP001222282"/>
    </source>
</evidence>
<dbReference type="EMBL" id="CP101655">
    <property type="protein sequence ID" value="WDR34682.1"/>
    <property type="molecule type" value="Genomic_DNA"/>
</dbReference>
<evidence type="ECO:0000256" key="1">
    <source>
        <dbReference type="SAM" id="MobiDB-lite"/>
    </source>
</evidence>
<accession>A0ABY7Z6M2</accession>
<gene>
    <name evidence="2" type="ORF">NN484_19505</name>
</gene>
<protein>
    <submittedName>
        <fullName evidence="2">Uncharacterized protein</fullName>
    </submittedName>
</protein>
<keyword evidence="3" id="KW-1185">Reference proteome</keyword>
<feature type="non-terminal residue" evidence="2">
    <location>
        <position position="872"/>
    </location>
</feature>
<proteinExistence type="predicted"/>
<name>A0ABY7Z6M2_9PSED</name>